<sequence length="78" mass="8832">QDTESIVNEAMDLAKQQLHLDSTGDEATMIQNMTNVVVLKKSEVSKDVDRDTGSIAKQGMDWAKPLRGYVRSRDRFYV</sequence>
<reference evidence="2" key="2">
    <citation type="submission" date="2023-06" db="EMBL/GenBank/DDBJ databases">
        <title>Genome assembly of Pristionchus species.</title>
        <authorList>
            <person name="Yoshida K."/>
            <person name="Sommer R.J."/>
        </authorList>
    </citation>
    <scope>NUCLEOTIDE SEQUENCE</scope>
    <source>
        <strain evidence="2">RS5460</strain>
    </source>
</reference>
<dbReference type="AlphaFoldDB" id="A0AAN5CL67"/>
<dbReference type="EMBL" id="BTRK01000004">
    <property type="protein sequence ID" value="GMR46457.1"/>
    <property type="molecule type" value="Genomic_DNA"/>
</dbReference>
<comment type="caution">
    <text evidence="2">The sequence shown here is derived from an EMBL/GenBank/DDBJ whole genome shotgun (WGS) entry which is preliminary data.</text>
</comment>
<dbReference type="EMBL" id="BTRK01000004">
    <property type="protein sequence ID" value="GMR46458.1"/>
    <property type="molecule type" value="Genomic_DNA"/>
</dbReference>
<gene>
    <name evidence="1" type="ORF">PMAYCL1PPCAC_16652</name>
    <name evidence="2" type="ORF">PMAYCL1PPCAC_16653</name>
</gene>
<evidence type="ECO:0000313" key="3">
    <source>
        <dbReference type="Proteomes" id="UP001328107"/>
    </source>
</evidence>
<protein>
    <submittedName>
        <fullName evidence="2">Uncharacterized protein</fullName>
    </submittedName>
</protein>
<dbReference type="Proteomes" id="UP001328107">
    <property type="component" value="Unassembled WGS sequence"/>
</dbReference>
<proteinExistence type="predicted"/>
<organism evidence="2 3">
    <name type="scientific">Pristionchus mayeri</name>
    <dbReference type="NCBI Taxonomy" id="1317129"/>
    <lineage>
        <taxon>Eukaryota</taxon>
        <taxon>Metazoa</taxon>
        <taxon>Ecdysozoa</taxon>
        <taxon>Nematoda</taxon>
        <taxon>Chromadorea</taxon>
        <taxon>Rhabditida</taxon>
        <taxon>Rhabditina</taxon>
        <taxon>Diplogasteromorpha</taxon>
        <taxon>Diplogasteroidea</taxon>
        <taxon>Neodiplogasteridae</taxon>
        <taxon>Pristionchus</taxon>
    </lineage>
</organism>
<feature type="non-terminal residue" evidence="2">
    <location>
        <position position="1"/>
    </location>
</feature>
<keyword evidence="3" id="KW-1185">Reference proteome</keyword>
<accession>A0AAN5CL67</accession>
<name>A0AAN5CL67_9BILA</name>
<reference evidence="3" key="1">
    <citation type="submission" date="2022-10" db="EMBL/GenBank/DDBJ databases">
        <title>Genome assembly of Pristionchus species.</title>
        <authorList>
            <person name="Yoshida K."/>
            <person name="Sommer R.J."/>
        </authorList>
    </citation>
    <scope>NUCLEOTIDE SEQUENCE [LARGE SCALE GENOMIC DNA]</scope>
    <source>
        <strain evidence="1 3">RS5460</strain>
    </source>
</reference>
<feature type="non-terminal residue" evidence="2">
    <location>
        <position position="78"/>
    </location>
</feature>
<evidence type="ECO:0000313" key="1">
    <source>
        <dbReference type="EMBL" id="GMR46457.1"/>
    </source>
</evidence>
<evidence type="ECO:0000313" key="2">
    <source>
        <dbReference type="EMBL" id="GMR46458.1"/>
    </source>
</evidence>